<evidence type="ECO:0000256" key="9">
    <source>
        <dbReference type="ARBA" id="ARBA00022723"/>
    </source>
</evidence>
<dbReference type="GO" id="GO:0004783">
    <property type="term" value="F:sulfite reductase (NADPH) activity"/>
    <property type="evidence" value="ECO:0007669"/>
    <property type="project" value="UniProtKB-EC"/>
</dbReference>
<dbReference type="GO" id="GO:0046872">
    <property type="term" value="F:metal ion binding"/>
    <property type="evidence" value="ECO:0007669"/>
    <property type="project" value="UniProtKB-KW"/>
</dbReference>
<dbReference type="Gene3D" id="3.40.50.80">
    <property type="entry name" value="Nucleotide-binding domain of ferredoxin-NADP reductase (FNR) module"/>
    <property type="match status" value="1"/>
</dbReference>
<dbReference type="CDD" id="cd06207">
    <property type="entry name" value="CyPoR_like"/>
    <property type="match status" value="1"/>
</dbReference>
<dbReference type="PANTHER" id="PTHR19384">
    <property type="entry name" value="NITRIC OXIDE SYNTHASE-RELATED"/>
    <property type="match status" value="1"/>
</dbReference>
<keyword evidence="12" id="KW-0249">Electron transport</keyword>
<evidence type="ECO:0000313" key="21">
    <source>
        <dbReference type="EMBL" id="RJE19548.1"/>
    </source>
</evidence>
<evidence type="ECO:0000256" key="1">
    <source>
        <dbReference type="ARBA" id="ARBA00001917"/>
    </source>
</evidence>
<dbReference type="InterPro" id="IPR019752">
    <property type="entry name" value="Pyrv/ketoisovalerate_OxRed_cat"/>
</dbReference>
<comment type="function">
    <text evidence="18">This enzyme catalyzes the 6-electron reduction of sulfite to sulfide. This is one of several activities required for the biosynthesis of L-cysteine from sulfate.</text>
</comment>
<dbReference type="InterPro" id="IPR001709">
    <property type="entry name" value="Flavoprot_Pyr_Nucl_cyt_Rdtase"/>
</dbReference>
<keyword evidence="11" id="KW-0521">NADP</keyword>
<evidence type="ECO:0000313" key="22">
    <source>
        <dbReference type="Proteomes" id="UP000266188"/>
    </source>
</evidence>
<keyword evidence="19" id="KW-1133">Transmembrane helix</keyword>
<keyword evidence="14" id="KW-0408">Iron</keyword>
<evidence type="ECO:0000256" key="17">
    <source>
        <dbReference type="ARBA" id="ARBA00052219"/>
    </source>
</evidence>
<evidence type="ECO:0000256" key="19">
    <source>
        <dbReference type="SAM" id="Phobius"/>
    </source>
</evidence>
<dbReference type="InterPro" id="IPR039261">
    <property type="entry name" value="FNR_nucleotide-bd"/>
</dbReference>
<dbReference type="InterPro" id="IPR017938">
    <property type="entry name" value="Riboflavin_synthase-like_b-brl"/>
</dbReference>
<evidence type="ECO:0000259" key="20">
    <source>
        <dbReference type="PROSITE" id="PS51384"/>
    </source>
</evidence>
<dbReference type="FunFam" id="3.40.50.920:FF:000007">
    <property type="entry name" value="Pyruvate:ferredoxin (Flavodoxin) oxidoreductase"/>
    <property type="match status" value="1"/>
</dbReference>
<keyword evidence="5" id="KW-0813">Transport</keyword>
<comment type="catalytic activity">
    <reaction evidence="17">
        <text>hydrogen sulfide + 3 NADP(+) + 3 H2O = sulfite + 3 NADPH + 4 H(+)</text>
        <dbReference type="Rhea" id="RHEA:13801"/>
        <dbReference type="ChEBI" id="CHEBI:15377"/>
        <dbReference type="ChEBI" id="CHEBI:15378"/>
        <dbReference type="ChEBI" id="CHEBI:17359"/>
        <dbReference type="ChEBI" id="CHEBI:29919"/>
        <dbReference type="ChEBI" id="CHEBI:57783"/>
        <dbReference type="ChEBI" id="CHEBI:58349"/>
        <dbReference type="EC" id="1.8.1.2"/>
    </reaction>
</comment>
<accession>A0A3A2Z8V8</accession>
<dbReference type="InterPro" id="IPR023173">
    <property type="entry name" value="NADPH_Cyt_P450_Rdtase_alpha"/>
</dbReference>
<keyword evidence="19" id="KW-0812">Transmembrane</keyword>
<keyword evidence="10" id="KW-0274">FAD</keyword>
<keyword evidence="7" id="KW-0285">Flavoprotein</keyword>
<dbReference type="EMBL" id="MVGC01000394">
    <property type="protein sequence ID" value="RJE19548.1"/>
    <property type="molecule type" value="Genomic_DNA"/>
</dbReference>
<evidence type="ECO:0000256" key="11">
    <source>
        <dbReference type="ARBA" id="ARBA00022857"/>
    </source>
</evidence>
<dbReference type="GO" id="GO:0016903">
    <property type="term" value="F:oxidoreductase activity, acting on the aldehyde or oxo group of donors"/>
    <property type="evidence" value="ECO:0007669"/>
    <property type="project" value="InterPro"/>
</dbReference>
<protein>
    <recommendedName>
        <fullName evidence="4">assimilatory sulfite reductase (NADPH)</fullName>
        <ecNumber evidence="4">1.8.1.2</ecNumber>
    </recommendedName>
</protein>
<dbReference type="InterPro" id="IPR002869">
    <property type="entry name" value="Pyrv_flavodox_OxRed_cen"/>
</dbReference>
<dbReference type="Gene3D" id="1.20.990.10">
    <property type="entry name" value="NADPH-cytochrome p450 Reductase, Chain A, domain 3"/>
    <property type="match status" value="1"/>
</dbReference>
<gene>
    <name evidence="21" type="ORF">PHISCL_08119</name>
</gene>
<dbReference type="Gene3D" id="3.40.920.10">
    <property type="entry name" value="Pyruvate-ferredoxin oxidoreductase, PFOR, domain III"/>
    <property type="match status" value="1"/>
</dbReference>
<comment type="catalytic activity">
    <reaction evidence="16">
        <text>2 oxidized [cytochrome P450] + NADPH = 2 reduced [cytochrome P450] + NADP(+) + H(+)</text>
        <dbReference type="Rhea" id="RHEA:24040"/>
        <dbReference type="Rhea" id="RHEA-COMP:14627"/>
        <dbReference type="Rhea" id="RHEA-COMP:14628"/>
        <dbReference type="ChEBI" id="CHEBI:15378"/>
        <dbReference type="ChEBI" id="CHEBI:55376"/>
        <dbReference type="ChEBI" id="CHEBI:57783"/>
        <dbReference type="ChEBI" id="CHEBI:58349"/>
        <dbReference type="ChEBI" id="CHEBI:60344"/>
        <dbReference type="EC" id="1.6.2.4"/>
    </reaction>
</comment>
<dbReference type="Pfam" id="PF01558">
    <property type="entry name" value="POR"/>
    <property type="match status" value="1"/>
</dbReference>
<dbReference type="Pfam" id="PF00667">
    <property type="entry name" value="FAD_binding_1"/>
    <property type="match status" value="1"/>
</dbReference>
<dbReference type="GO" id="GO:0003958">
    <property type="term" value="F:NADPH-hemoprotein reductase activity"/>
    <property type="evidence" value="ECO:0007669"/>
    <property type="project" value="UniProtKB-EC"/>
</dbReference>
<keyword evidence="13" id="KW-0560">Oxidoreductase</keyword>
<keyword evidence="15" id="KW-0411">Iron-sulfur</keyword>
<dbReference type="InterPro" id="IPR001433">
    <property type="entry name" value="OxRdtase_FAD/NAD-bd"/>
</dbReference>
<name>A0A3A2Z8V8_9EURO</name>
<comment type="pathway">
    <text evidence="3">Sulfur metabolism; hydrogen sulfide biosynthesis; hydrogen sulfide from sulfite (NADPH route): step 1/1.</text>
</comment>
<keyword evidence="19" id="KW-0472">Membrane</keyword>
<reference evidence="22" key="1">
    <citation type="submission" date="2017-02" db="EMBL/GenBank/DDBJ databases">
        <authorList>
            <person name="Tafer H."/>
            <person name="Lopandic K."/>
        </authorList>
    </citation>
    <scope>NUCLEOTIDE SEQUENCE [LARGE SCALE GENOMIC DNA]</scope>
    <source>
        <strain evidence="22">CBS 366.77</strain>
    </source>
</reference>
<dbReference type="InterPro" id="IPR017927">
    <property type="entry name" value="FAD-bd_FR_type"/>
</dbReference>
<dbReference type="PANTHER" id="PTHR19384:SF109">
    <property type="entry name" value="SULFITE REDUCTASE [NADPH] FLAVOPROTEIN COMPONENT"/>
    <property type="match status" value="1"/>
</dbReference>
<dbReference type="FunFam" id="3.40.50.80:FF:000011">
    <property type="entry name" value="Sulfite reductase flavoprotein component"/>
    <property type="match status" value="1"/>
</dbReference>
<dbReference type="Gene3D" id="3.40.50.920">
    <property type="match status" value="1"/>
</dbReference>
<feature type="transmembrane region" description="Helical" evidence="19">
    <location>
        <begin position="1040"/>
        <end position="1060"/>
    </location>
</feature>
<feature type="domain" description="FAD-binding FR-type" evidence="20">
    <location>
        <begin position="658"/>
        <end position="889"/>
    </location>
</feature>
<dbReference type="Proteomes" id="UP000266188">
    <property type="component" value="Unassembled WGS sequence"/>
</dbReference>
<keyword evidence="8" id="KW-0288">FMN</keyword>
<dbReference type="FunFam" id="3.40.920.10:FF:000004">
    <property type="entry name" value="Sulfite reductase [NADPH] flavoprotein component"/>
    <property type="match status" value="1"/>
</dbReference>
<dbReference type="GO" id="GO:0051539">
    <property type="term" value="F:4 iron, 4 sulfur cluster binding"/>
    <property type="evidence" value="ECO:0007669"/>
    <property type="project" value="UniProtKB-KW"/>
</dbReference>
<comment type="cofactor">
    <cofactor evidence="1">
        <name>FMN</name>
        <dbReference type="ChEBI" id="CHEBI:58210"/>
    </cofactor>
</comment>
<dbReference type="Pfam" id="PF00175">
    <property type="entry name" value="NAD_binding_1"/>
    <property type="match status" value="1"/>
</dbReference>
<dbReference type="SUPFAM" id="SSF52922">
    <property type="entry name" value="TK C-terminal domain-like"/>
    <property type="match status" value="1"/>
</dbReference>
<dbReference type="SUPFAM" id="SSF53323">
    <property type="entry name" value="Pyruvate-ferredoxin oxidoreductase, PFOR, domain III"/>
    <property type="match status" value="1"/>
</dbReference>
<feature type="transmembrane region" description="Helical" evidence="19">
    <location>
        <begin position="1125"/>
        <end position="1146"/>
    </location>
</feature>
<dbReference type="SUPFAM" id="SSF52343">
    <property type="entry name" value="Ferredoxin reductase-like, C-terminal NADP-linked domain"/>
    <property type="match status" value="1"/>
</dbReference>
<keyword evidence="6" id="KW-0004">4Fe-4S</keyword>
<evidence type="ECO:0000256" key="5">
    <source>
        <dbReference type="ARBA" id="ARBA00022448"/>
    </source>
</evidence>
<dbReference type="InterPro" id="IPR009014">
    <property type="entry name" value="Transketo_C/PFOR_II"/>
</dbReference>
<dbReference type="GO" id="GO:0010181">
    <property type="term" value="F:FMN binding"/>
    <property type="evidence" value="ECO:0007669"/>
    <property type="project" value="TreeGrafter"/>
</dbReference>
<proteinExistence type="predicted"/>
<evidence type="ECO:0000256" key="4">
    <source>
        <dbReference type="ARBA" id="ARBA00012604"/>
    </source>
</evidence>
<dbReference type="EC" id="1.8.1.2" evidence="4"/>
<evidence type="ECO:0000256" key="15">
    <source>
        <dbReference type="ARBA" id="ARBA00023014"/>
    </source>
</evidence>
<dbReference type="Gene3D" id="3.40.50.970">
    <property type="match status" value="1"/>
</dbReference>
<evidence type="ECO:0000256" key="12">
    <source>
        <dbReference type="ARBA" id="ARBA00022982"/>
    </source>
</evidence>
<dbReference type="STRING" id="2070753.A0A3A2Z8V8"/>
<dbReference type="PROSITE" id="PS51384">
    <property type="entry name" value="FAD_FR"/>
    <property type="match status" value="1"/>
</dbReference>
<dbReference type="FunFam" id="3.40.50.970:FF:000052">
    <property type="entry name" value="Sulfite reductase [NADPH] flavoprotein component"/>
    <property type="match status" value="1"/>
</dbReference>
<evidence type="ECO:0000256" key="10">
    <source>
        <dbReference type="ARBA" id="ARBA00022827"/>
    </source>
</evidence>
<dbReference type="GO" id="GO:0050660">
    <property type="term" value="F:flavin adenine dinucleotide binding"/>
    <property type="evidence" value="ECO:0007669"/>
    <property type="project" value="TreeGrafter"/>
</dbReference>
<organism evidence="21 22">
    <name type="scientific">Aspergillus sclerotialis</name>
    <dbReference type="NCBI Taxonomy" id="2070753"/>
    <lineage>
        <taxon>Eukaryota</taxon>
        <taxon>Fungi</taxon>
        <taxon>Dikarya</taxon>
        <taxon>Ascomycota</taxon>
        <taxon>Pezizomycotina</taxon>
        <taxon>Eurotiomycetes</taxon>
        <taxon>Eurotiomycetidae</taxon>
        <taxon>Eurotiales</taxon>
        <taxon>Aspergillaceae</taxon>
        <taxon>Aspergillus</taxon>
        <taxon>Aspergillus subgen. Polypaecilum</taxon>
    </lineage>
</organism>
<evidence type="ECO:0000256" key="16">
    <source>
        <dbReference type="ARBA" id="ARBA00049342"/>
    </source>
</evidence>
<evidence type="ECO:0000256" key="8">
    <source>
        <dbReference type="ARBA" id="ARBA00022643"/>
    </source>
</evidence>
<comment type="cofactor">
    <cofactor evidence="2">
        <name>FAD</name>
        <dbReference type="ChEBI" id="CHEBI:57692"/>
    </cofactor>
</comment>
<dbReference type="InterPro" id="IPR003097">
    <property type="entry name" value="CysJ-like_FAD-binding"/>
</dbReference>
<evidence type="ECO:0000256" key="18">
    <source>
        <dbReference type="ARBA" id="ARBA00059320"/>
    </source>
</evidence>
<evidence type="ECO:0000256" key="13">
    <source>
        <dbReference type="ARBA" id="ARBA00023002"/>
    </source>
</evidence>
<sequence>MGSSTPLSALSGPSYVTAQTLIQQVAYVLSDKIFSYSPESFDLDAALRQWASDKESNSNGESPAVNAMETRQGAGNIALGYLFSQDFDLKKRHIPQGIVASSATLPYMRAALEQLSLLYSVASPVAAHVAAVDYAGEDGLVSDYATALSLAEDLGLGLVSSASVHEAQHMALFTTLLASVLPSVHIFDGVRVGRETTRVIDVLDKSSLSLTFETARKTLEDARSRHLDAEGKAMEILRSLNGELGTDYGLFEYHGHAEPTSVLVAFGTVEASLTAQVANVLAKSGIRVGVINVRVYRPFVEEEFLRVLPQSTTTVGVLGQVTNQQTVQEPGVRSALYEDVLAALTFATGREHTPACIDIKYPRSQRWDLVNTAAAFQLVFDKPILQTSNANAQPALLQLLDQTSVQEYTFWDVDSSACDQTATAIGQALAADSATNVTTSKTHDNLVQGGAIRVDIRKSPTTLDAPYSVTAAETAYVGEAKLLGNVDIAASVKNGGNIIVNAPGVKDDELEKKLPVGFRQAVARRGISLYLVDPSAAGGAPESLVLQAAFMRVALASQDEPAAKKLATISGNTEAFENVTKDIDNILRHVEIPESWTAPEEAETPELPKDISANSFVPFEKNEAESPSVLKDWQTAGKGLAFKEAFGTKASLRPDTAAKTYTVHVKENRRLTPVTYDRNIFHIEFDLGTSGLTYDIGEALGIHAENDPEEVSAFIDFYGLNPDDVVEVPSREDPDVFENRTVYQALVQNIDIFGKPPKRFYEALSEYATDEREKAELSKLGGPEGTEEFKRRSEVETITYADILLEFSSAHPDFHDIIRIISPLKRREYSIASCQKVTPTSVALMIVEVNWVDPRGRDRFGLATRYLNRLQPGAPVTVSVKPSVMKLPPKSTQPLIMAGLGTGLAPFRAFIQHRALEKAQGKEIGSVLLYMGSRHQREEYCYGEEWEAYQDAGVITLLGRAFSRDQPQKIYIQDRMRQTLPDIMKAYMEEEGAFYLCGPTWPVPDVTAVLEEAIAAKAKSVGKKVETRKEIEKLKEAERFWWLAVTLLRIAAVVCLALSAEFQSRYLPLPLGSCENDGKWRDPTNVPDGTLTFFKEIPTEIHEHNGGLRIVTTCERLVWLWKYEMALAVLIGLSVFSSGSIFIWFGRFPSGYFNQASLDTWSLGPYIRFSAAYMRRRKLRRETRSTGGLSRLSRILTGRKGEYQNVDVEMGSVPQPVDGTSSNEQCPCATNDKNTHCWGCGIQICNECKVMKTIPPPRQPHSGCKVACSKCFFKKCCRTEAFFAWSKPVTCTEHGDWSKGLKEQEQGLVDMNLCRDNCAKLSKFKLFDVRKERVEAAFLNSDEFAPIICDGCGATCRTGSKIEREYWWCCPYCEGVCDSDVHSYK</sequence>
<evidence type="ECO:0000256" key="6">
    <source>
        <dbReference type="ARBA" id="ARBA00022485"/>
    </source>
</evidence>
<evidence type="ECO:0000256" key="2">
    <source>
        <dbReference type="ARBA" id="ARBA00001974"/>
    </source>
</evidence>
<dbReference type="SUPFAM" id="SSF63380">
    <property type="entry name" value="Riboflavin synthase domain-like"/>
    <property type="match status" value="1"/>
</dbReference>
<dbReference type="Gene3D" id="2.40.30.10">
    <property type="entry name" value="Translation factors"/>
    <property type="match status" value="1"/>
</dbReference>
<dbReference type="OrthoDB" id="1856718at2759"/>
<keyword evidence="22" id="KW-1185">Reference proteome</keyword>
<dbReference type="GO" id="GO:0005829">
    <property type="term" value="C:cytosol"/>
    <property type="evidence" value="ECO:0007669"/>
    <property type="project" value="TreeGrafter"/>
</dbReference>
<evidence type="ECO:0000256" key="14">
    <source>
        <dbReference type="ARBA" id="ARBA00023004"/>
    </source>
</evidence>
<dbReference type="PRINTS" id="PR00371">
    <property type="entry name" value="FPNCR"/>
</dbReference>
<evidence type="ECO:0000256" key="3">
    <source>
        <dbReference type="ARBA" id="ARBA00004774"/>
    </source>
</evidence>
<comment type="caution">
    <text evidence="21">The sequence shown here is derived from an EMBL/GenBank/DDBJ whole genome shotgun (WGS) entry which is preliminary data.</text>
</comment>
<evidence type="ECO:0000256" key="7">
    <source>
        <dbReference type="ARBA" id="ARBA00022630"/>
    </source>
</evidence>
<dbReference type="FunFam" id="1.20.990.10:FF:000010">
    <property type="entry name" value="Sulfite reductase [NADPH] flavoprotein component"/>
    <property type="match status" value="1"/>
</dbReference>
<keyword evidence="9" id="KW-0479">Metal-binding</keyword>